<protein>
    <recommendedName>
        <fullName evidence="3">Uracil DNA glycosylase superfamily protein</fullName>
    </recommendedName>
</protein>
<proteinExistence type="predicted"/>
<evidence type="ECO:0008006" key="3">
    <source>
        <dbReference type="Google" id="ProtNLM"/>
    </source>
</evidence>
<accession>A0ABM8K6E6</accession>
<dbReference type="EMBL" id="AP029022">
    <property type="protein sequence ID" value="BEV04590.1"/>
    <property type="molecule type" value="Genomic_DNA"/>
</dbReference>
<organism evidence="1 2">
    <name type="scientific">Chryseobacterium gambrini</name>
    <dbReference type="NCBI Taxonomy" id="373672"/>
    <lineage>
        <taxon>Bacteria</taxon>
        <taxon>Pseudomonadati</taxon>
        <taxon>Bacteroidota</taxon>
        <taxon>Flavobacteriia</taxon>
        <taxon>Flavobacteriales</taxon>
        <taxon>Weeksellaceae</taxon>
        <taxon>Chryseobacterium group</taxon>
        <taxon>Chryseobacterium</taxon>
    </lineage>
</organism>
<evidence type="ECO:0000313" key="2">
    <source>
        <dbReference type="Proteomes" id="UP001380186"/>
    </source>
</evidence>
<evidence type="ECO:0000313" key="1">
    <source>
        <dbReference type="EMBL" id="BEV04590.1"/>
    </source>
</evidence>
<keyword evidence="2" id="KW-1185">Reference proteome</keyword>
<dbReference type="Proteomes" id="UP001380186">
    <property type="component" value="Chromosome"/>
</dbReference>
<gene>
    <name evidence="1" type="ORF">CRDW_19640</name>
</gene>
<dbReference type="RefSeq" id="WP_338615156.1">
    <property type="nucleotide sequence ID" value="NZ_AP029022.1"/>
</dbReference>
<sequence length="234" mass="27396">MNLALKKMYLENWDNLSNELKGILNDDTKEYKPTNPLLIYLDEEKYKSSDIKIMIFGQETNDWGDDFNGDPDDALNTYNDFFNSNACYGYGGHFWNGLNRFLTLLNQKFPDKTIGSIWNNVIKVGNSGRNKNNPPEYIYNIEKTYFNVIESEIEILQPNIILFVSGPYYDVEIRNSLPDVSFGKLSDSFSERAIAKLKFKNLNNVYRTYHPNYLWRKGINNYFYEIINDINLGF</sequence>
<name>A0ABM8K6E6_9FLAO</name>
<reference evidence="1 2" key="1">
    <citation type="journal article" date="2020" name="Microbes Environ.">
        <title>Synthetic bacterial community of duckweed: a simple and stable system to study plant-microbe interactions.</title>
        <authorList>
            <person name="Ishizawa H."/>
            <person name="Tada M."/>
            <person name="Kuroda M."/>
            <person name="Inoue D."/>
            <person name="Futamata H."/>
            <person name="Ike M."/>
        </authorList>
    </citation>
    <scope>NUCLEOTIDE SEQUENCE [LARGE SCALE GENOMIC DNA]</scope>
    <source>
        <strain evidence="1 2">DW100</strain>
    </source>
</reference>